<keyword evidence="2" id="KW-0472">Membrane</keyword>
<keyword evidence="1" id="KW-0175">Coiled coil</keyword>
<organism evidence="3 4">
    <name type="scientific">Hibiscus sabdariffa</name>
    <name type="common">roselle</name>
    <dbReference type="NCBI Taxonomy" id="183260"/>
    <lineage>
        <taxon>Eukaryota</taxon>
        <taxon>Viridiplantae</taxon>
        <taxon>Streptophyta</taxon>
        <taxon>Embryophyta</taxon>
        <taxon>Tracheophyta</taxon>
        <taxon>Spermatophyta</taxon>
        <taxon>Magnoliopsida</taxon>
        <taxon>eudicotyledons</taxon>
        <taxon>Gunneridae</taxon>
        <taxon>Pentapetalae</taxon>
        <taxon>rosids</taxon>
        <taxon>malvids</taxon>
        <taxon>Malvales</taxon>
        <taxon>Malvaceae</taxon>
        <taxon>Malvoideae</taxon>
        <taxon>Hibiscus</taxon>
    </lineage>
</organism>
<evidence type="ECO:0000256" key="1">
    <source>
        <dbReference type="SAM" id="Coils"/>
    </source>
</evidence>
<keyword evidence="4" id="KW-1185">Reference proteome</keyword>
<evidence type="ECO:0000256" key="2">
    <source>
        <dbReference type="SAM" id="Phobius"/>
    </source>
</evidence>
<evidence type="ECO:0000313" key="3">
    <source>
        <dbReference type="EMBL" id="KAK9038076.1"/>
    </source>
</evidence>
<accession>A0ABR2TL03</accession>
<feature type="coiled-coil region" evidence="1">
    <location>
        <begin position="148"/>
        <end position="175"/>
    </location>
</feature>
<keyword evidence="2" id="KW-1133">Transmembrane helix</keyword>
<comment type="caution">
    <text evidence="3">The sequence shown here is derived from an EMBL/GenBank/DDBJ whole genome shotgun (WGS) entry which is preliminary data.</text>
</comment>
<sequence length="257" mass="29430">MTSTIPESKVNMHAYFFLFLFWHGLFHLSSMFISLCNFFFLQEEGWVVCRAFKKRTSTTGQNKTIEQWDSSYFYDEASGIGSGSTIVDPIDYIPRQQPQNFLPPNMLCKQEIEADNLNFVHCDQFVQLPQLESPSLPFLKRPNSIPLISENSKNYHDKEEEYQQQQQKKNKLSCDNSKKVTDWRALDKFVASQLSQEIRYGGDEGVSSFEANNDSNSDMALLLLQSSSNVGEEGNYTLNEFSNPSPDCDIGICVFDK</sequence>
<name>A0ABR2TL03_9ROSI</name>
<proteinExistence type="predicted"/>
<keyword evidence="2" id="KW-0812">Transmembrane</keyword>
<gene>
    <name evidence="3" type="ORF">V6N11_022967</name>
</gene>
<reference evidence="3 4" key="1">
    <citation type="journal article" date="2024" name="G3 (Bethesda)">
        <title>Genome assembly of Hibiscus sabdariffa L. provides insights into metabolisms of medicinal natural products.</title>
        <authorList>
            <person name="Kim T."/>
        </authorList>
    </citation>
    <scope>NUCLEOTIDE SEQUENCE [LARGE SCALE GENOMIC DNA]</scope>
    <source>
        <strain evidence="3">TK-2024</strain>
        <tissue evidence="3">Old leaves</tissue>
    </source>
</reference>
<feature type="transmembrane region" description="Helical" evidence="2">
    <location>
        <begin position="12"/>
        <end position="40"/>
    </location>
</feature>
<evidence type="ECO:0000313" key="4">
    <source>
        <dbReference type="Proteomes" id="UP001396334"/>
    </source>
</evidence>
<protein>
    <submittedName>
        <fullName evidence="3">Uncharacterized protein</fullName>
    </submittedName>
</protein>
<dbReference type="EMBL" id="JBBPBN010000005">
    <property type="protein sequence ID" value="KAK9038076.1"/>
    <property type="molecule type" value="Genomic_DNA"/>
</dbReference>
<dbReference type="Proteomes" id="UP001396334">
    <property type="component" value="Unassembled WGS sequence"/>
</dbReference>